<feature type="compositionally biased region" description="Basic and acidic residues" evidence="4">
    <location>
        <begin position="114"/>
        <end position="180"/>
    </location>
</feature>
<reference evidence="6" key="1">
    <citation type="submission" date="2021-04" db="EMBL/GenBank/DDBJ databases">
        <authorList>
            <consortium name="Wellcome Sanger Institute Data Sharing"/>
        </authorList>
    </citation>
    <scope>NUCLEOTIDE SEQUENCE [LARGE SCALE GENOMIC DNA]</scope>
</reference>
<evidence type="ECO:0000256" key="1">
    <source>
        <dbReference type="ARBA" id="ARBA00022553"/>
    </source>
</evidence>
<keyword evidence="2" id="KW-0175">Coiled coil</keyword>
<feature type="domain" description="Calponin-homology (CH)" evidence="5">
    <location>
        <begin position="241"/>
        <end position="348"/>
    </location>
</feature>
<evidence type="ECO:0000313" key="7">
    <source>
        <dbReference type="Proteomes" id="UP000265040"/>
    </source>
</evidence>
<evidence type="ECO:0000256" key="3">
    <source>
        <dbReference type="ARBA" id="ARBA00061655"/>
    </source>
</evidence>
<dbReference type="InterPro" id="IPR001715">
    <property type="entry name" value="CH_dom"/>
</dbReference>
<organism evidence="6 7">
    <name type="scientific">Anabas testudineus</name>
    <name type="common">Climbing perch</name>
    <name type="synonym">Anthias testudineus</name>
    <dbReference type="NCBI Taxonomy" id="64144"/>
    <lineage>
        <taxon>Eukaryota</taxon>
        <taxon>Metazoa</taxon>
        <taxon>Chordata</taxon>
        <taxon>Craniata</taxon>
        <taxon>Vertebrata</taxon>
        <taxon>Euteleostomi</taxon>
        <taxon>Actinopterygii</taxon>
        <taxon>Neopterygii</taxon>
        <taxon>Teleostei</taxon>
        <taxon>Neoteleostei</taxon>
        <taxon>Acanthomorphata</taxon>
        <taxon>Anabantaria</taxon>
        <taxon>Anabantiformes</taxon>
        <taxon>Anabantoidei</taxon>
        <taxon>Anabantidae</taxon>
        <taxon>Anabas</taxon>
    </lineage>
</organism>
<name>A0A3Q1IJ13_ANATE</name>
<dbReference type="Gene3D" id="1.10.418.10">
    <property type="entry name" value="Calponin-like domain"/>
    <property type="match status" value="1"/>
</dbReference>
<dbReference type="RefSeq" id="XP_026214467.1">
    <property type="nucleotide sequence ID" value="XM_026358682.1"/>
</dbReference>
<dbReference type="InterPro" id="IPR036872">
    <property type="entry name" value="CH_dom_sf"/>
</dbReference>
<evidence type="ECO:0000256" key="2">
    <source>
        <dbReference type="ARBA" id="ARBA00023054"/>
    </source>
</evidence>
<protein>
    <recommendedName>
        <fullName evidence="5">Calponin-homology (CH) domain-containing protein</fullName>
    </recommendedName>
</protein>
<reference evidence="6" key="2">
    <citation type="submission" date="2025-08" db="UniProtKB">
        <authorList>
            <consortium name="Ensembl"/>
        </authorList>
    </citation>
    <scope>IDENTIFICATION</scope>
</reference>
<reference evidence="6" key="3">
    <citation type="submission" date="2025-09" db="UniProtKB">
        <authorList>
            <consortium name="Ensembl"/>
        </authorList>
    </citation>
    <scope>IDENTIFICATION</scope>
</reference>
<dbReference type="GeneID" id="113161140"/>
<accession>A0A3Q1IJ13</accession>
<proteinExistence type="inferred from homology"/>
<dbReference type="Proteomes" id="UP000265040">
    <property type="component" value="Chromosome 10"/>
</dbReference>
<dbReference type="OMA" id="EWPESPS"/>
<dbReference type="CDD" id="cd21200">
    <property type="entry name" value="CH_SMTN-like"/>
    <property type="match status" value="1"/>
</dbReference>
<feature type="compositionally biased region" description="Basic and acidic residues" evidence="4">
    <location>
        <begin position="65"/>
        <end position="75"/>
    </location>
</feature>
<dbReference type="Ensembl" id="ENSATET00000017974.3">
    <property type="protein sequence ID" value="ENSATEP00000017678.1"/>
    <property type="gene ID" value="ENSATEG00000012289.3"/>
</dbReference>
<keyword evidence="7" id="KW-1185">Reference proteome</keyword>
<feature type="region of interest" description="Disordered" evidence="4">
    <location>
        <begin position="352"/>
        <end position="430"/>
    </location>
</feature>
<dbReference type="FunFam" id="1.10.418.10:FF:000009">
    <property type="entry name" value="smoothelin isoform X2"/>
    <property type="match status" value="1"/>
</dbReference>
<evidence type="ECO:0000259" key="5">
    <source>
        <dbReference type="PROSITE" id="PS50021"/>
    </source>
</evidence>
<dbReference type="SUPFAM" id="SSF47576">
    <property type="entry name" value="Calponin-homology domain, CH-domain"/>
    <property type="match status" value="1"/>
</dbReference>
<feature type="compositionally biased region" description="Basic and acidic residues" evidence="4">
    <location>
        <begin position="30"/>
        <end position="54"/>
    </location>
</feature>
<evidence type="ECO:0000313" key="6">
    <source>
        <dbReference type="Ensembl" id="ENSATEP00000017678.1"/>
    </source>
</evidence>
<dbReference type="PANTHER" id="PTHR23167">
    <property type="entry name" value="CALPONIN HOMOLOGY DOMAIN-CONTAINING PROTEIN DDB_G0272472-RELATED"/>
    <property type="match status" value="1"/>
</dbReference>
<dbReference type="PANTHER" id="PTHR23167:SF85">
    <property type="entry name" value="SMOOTHELIN-LIKE 1 ISOFORM X1"/>
    <property type="match status" value="1"/>
</dbReference>
<feature type="compositionally biased region" description="Basic and acidic residues" evidence="4">
    <location>
        <begin position="92"/>
        <end position="106"/>
    </location>
</feature>
<dbReference type="STRING" id="64144.ENSATEP00000017678"/>
<dbReference type="InterPro" id="IPR050540">
    <property type="entry name" value="F-actin_Monoox_Mical"/>
</dbReference>
<feature type="region of interest" description="Disordered" evidence="4">
    <location>
        <begin position="1"/>
        <end position="202"/>
    </location>
</feature>
<dbReference type="AlphaFoldDB" id="A0A3Q1IJ13"/>
<keyword evidence="1" id="KW-0597">Phosphoprotein</keyword>
<evidence type="ECO:0000256" key="4">
    <source>
        <dbReference type="SAM" id="MobiDB-lite"/>
    </source>
</evidence>
<dbReference type="OrthoDB" id="21607at2759"/>
<dbReference type="PROSITE" id="PS50021">
    <property type="entry name" value="CH"/>
    <property type="match status" value="1"/>
</dbReference>
<feature type="compositionally biased region" description="Basic and acidic residues" evidence="4">
    <location>
        <begin position="407"/>
        <end position="417"/>
    </location>
</feature>
<sequence length="430" mass="46990">MDGESLSQETTNQTDTNNNNNQQDESGLGENKDPGTEHSGGETADRQGENREEATAPEQAGEEQTCAKDTDKPAGDAEEAVQDTNKASTGADVKDPELTNEDKEGQGEAEEDKEGVKTEKDGEEVKDKRKDEVKSEEKTTEEKNDVSGKAAKEAEKKKQEKEADVEMKDKGKLKEMEKQGKPKRKSGAPSSCLSRPKPSARSIRAAAKNDIIAKFQQGASEKPIPRNFKIQRSSTAAATGASIKQKILQWCRNKTRNHEGVNIENFSSSWSDGLAFCALIHRFFPDAFDYTSLNPKEREKNFTLAFQTAESLADCCPLLEVSDMIMMGNNPDPMCVFTYVQSLCHSLSKIEKERKDKEKAGNDGEAKAKGEDEDPSGEVSEEKDEADNGTIDSHVGEEGDPETEGTGEEKEASKSCEMEEGGGELVEAKS</sequence>
<dbReference type="InParanoid" id="A0A3Q1IJ13"/>
<dbReference type="Pfam" id="PF00307">
    <property type="entry name" value="CH"/>
    <property type="match status" value="1"/>
</dbReference>
<dbReference type="GeneTree" id="ENSGT00940000154495"/>
<feature type="compositionally biased region" description="Low complexity" evidence="4">
    <location>
        <begin position="8"/>
        <end position="25"/>
    </location>
</feature>
<gene>
    <name evidence="6" type="primary">SMTNL1</name>
</gene>
<feature type="compositionally biased region" description="Basic and acidic residues" evidence="4">
    <location>
        <begin position="352"/>
        <end position="370"/>
    </location>
</feature>
<dbReference type="SMART" id="SM00033">
    <property type="entry name" value="CH"/>
    <property type="match status" value="1"/>
</dbReference>
<feature type="compositionally biased region" description="Acidic residues" evidence="4">
    <location>
        <begin position="371"/>
        <end position="387"/>
    </location>
</feature>
<comment type="similarity">
    <text evidence="3">Belongs to the smoothelin family.</text>
</comment>